<accession>A0A6H0XRJ6</accession>
<evidence type="ECO:0000313" key="2">
    <source>
        <dbReference type="Proteomes" id="UP000503462"/>
    </source>
</evidence>
<dbReference type="Proteomes" id="UP000503462">
    <property type="component" value="Chromosome 2"/>
</dbReference>
<dbReference type="InterPro" id="IPR021838">
    <property type="entry name" value="DUF3431"/>
</dbReference>
<evidence type="ECO:0000313" key="1">
    <source>
        <dbReference type="EMBL" id="QIW97254.1"/>
    </source>
</evidence>
<gene>
    <name evidence="1" type="ORF">AMS68_002772</name>
</gene>
<keyword evidence="2" id="KW-1185">Reference proteome</keyword>
<dbReference type="EMBL" id="CP051140">
    <property type="protein sequence ID" value="QIW97254.1"/>
    <property type="molecule type" value="Genomic_DNA"/>
</dbReference>
<dbReference type="PANTHER" id="PTHR37490:SF3">
    <property type="entry name" value="DUF3431 DOMAIN CONTAINING PROTEIN"/>
    <property type="match status" value="1"/>
</dbReference>
<reference evidence="1 2" key="1">
    <citation type="journal article" date="2016" name="Sci. Rep.">
        <title>Peltaster fructicola genome reveals evolution from an invasive phytopathogen to an ectophytic parasite.</title>
        <authorList>
            <person name="Xu C."/>
            <person name="Chen H."/>
            <person name="Gleason M.L."/>
            <person name="Xu J.R."/>
            <person name="Liu H."/>
            <person name="Zhang R."/>
            <person name="Sun G."/>
        </authorList>
    </citation>
    <scope>NUCLEOTIDE SEQUENCE [LARGE SCALE GENOMIC DNA]</scope>
    <source>
        <strain evidence="1 2">LNHT1506</strain>
    </source>
</reference>
<organism evidence="1 2">
    <name type="scientific">Peltaster fructicola</name>
    <dbReference type="NCBI Taxonomy" id="286661"/>
    <lineage>
        <taxon>Eukaryota</taxon>
        <taxon>Fungi</taxon>
        <taxon>Dikarya</taxon>
        <taxon>Ascomycota</taxon>
        <taxon>Pezizomycotina</taxon>
        <taxon>Dothideomycetes</taxon>
        <taxon>Dothideomycetes incertae sedis</taxon>
        <taxon>Peltaster</taxon>
    </lineage>
</organism>
<dbReference type="OrthoDB" id="426718at2759"/>
<name>A0A6H0XRJ6_9PEZI</name>
<dbReference type="PANTHER" id="PTHR37490">
    <property type="entry name" value="EXPRESSED PROTEIN"/>
    <property type="match status" value="1"/>
</dbReference>
<sequence>MHAHQFTWHNNELMDGDAALMVRHLSPERVSRLGYMNLRCHWEPGCPEWLYPGEVTRNLEKQEQHIIAVQWAQLFPGEPVPTILSQPCCAQFAVSKERILMLPKERYIALRRWLYDTKLDDYISGRIFEYTWQYLFTGAPIDCPSISACYCDGYGLCLGSPEAYDLWMELRHWLGELRSELLSWWEKADLVEQFRKNSRGGSGKVPAQFIPVKGRDAVLEYNITATWSRMKQMRNDGYELGKDPAQRALEAGRPWKAGDGY</sequence>
<proteinExistence type="predicted"/>
<dbReference type="Pfam" id="PF11913">
    <property type="entry name" value="DUF3431"/>
    <property type="match status" value="1"/>
</dbReference>
<dbReference type="AlphaFoldDB" id="A0A6H0XRJ6"/>
<protein>
    <submittedName>
        <fullName evidence="1">Uncharacterized protein</fullName>
    </submittedName>
</protein>